<feature type="transmembrane region" description="Helical" evidence="8">
    <location>
        <begin position="329"/>
        <end position="351"/>
    </location>
</feature>
<dbReference type="GO" id="GO:0016758">
    <property type="term" value="F:hexosyltransferase activity"/>
    <property type="evidence" value="ECO:0007669"/>
    <property type="project" value="InterPro"/>
</dbReference>
<sequence>MVEASAPMVVSPLASRCHCAHCGQVAVCPLICGVFVRQAAAPTPGLAPTPADSDSQPVGVQVSVVTARTDTDPVAPRLSSCHSSGVSFAETSCQRRPGTPMTTTGPFPLIGCGFGVAVALPTARSRPMKMRSTATTTTDQRRTMGPSVRNVRQNGAVTASTRRRLLWWALAIAIIAGGLTPTILKQLVQATPQHWQVDLSVYRQAGVSNLRGRAVYDYLAPPQSLPFTYPPFASILAIPLAIVPFKVAGWCWFFVQAAADVAIAGYAVRPLLRRAGPRAPLVLAVAAVASFYLLPVNDGLRFGQVDAFLLLACLLDLHRPPWIARLPQGVLIGVSTAIKLTPGMFIVQLLVTRRWRAAAWAIGAAAGTTGLGALLLPSASFAFWGGALEDTSRLGPNDGTSNQSLRGMLLRVGPGGLWGTAIWAVLVVVVLIVGLGLARAAYARRDTIAEVALVGLVTVLVSPVSWIHHFDWVVLIIGVLLGAGRSRRRVMLAALVYVGYLLDLPWWGQWRLVATGQSFPQQSNGNPWGVLMNNGFGLLALVCLVIFALRTWKSPTTLPEKSLPTPE</sequence>
<evidence type="ECO:0000256" key="8">
    <source>
        <dbReference type="SAM" id="Phobius"/>
    </source>
</evidence>
<feature type="transmembrane region" description="Helical" evidence="8">
    <location>
        <begin position="275"/>
        <end position="294"/>
    </location>
</feature>
<evidence type="ECO:0000313" key="10">
    <source>
        <dbReference type="Proteomes" id="UP000320244"/>
    </source>
</evidence>
<evidence type="ECO:0000256" key="5">
    <source>
        <dbReference type="ARBA" id="ARBA00022989"/>
    </source>
</evidence>
<evidence type="ECO:0000256" key="4">
    <source>
        <dbReference type="ARBA" id="ARBA00022692"/>
    </source>
</evidence>
<reference evidence="9 10" key="1">
    <citation type="submission" date="2019-05" db="EMBL/GenBank/DDBJ databases">
        <authorList>
            <person name="Lee S.D."/>
        </authorList>
    </citation>
    <scope>NUCLEOTIDE SEQUENCE [LARGE SCALE GENOMIC DNA]</scope>
    <source>
        <strain evidence="9 10">C5-26</strain>
    </source>
</reference>
<evidence type="ECO:0000256" key="6">
    <source>
        <dbReference type="ARBA" id="ARBA00023136"/>
    </source>
</evidence>
<evidence type="ECO:0000313" key="9">
    <source>
        <dbReference type="EMBL" id="TWP38160.1"/>
    </source>
</evidence>
<feature type="transmembrane region" description="Helical" evidence="8">
    <location>
        <begin position="232"/>
        <end position="255"/>
    </location>
</feature>
<comment type="caution">
    <text evidence="9">The sequence shown here is derived from an EMBL/GenBank/DDBJ whole genome shotgun (WGS) entry which is preliminary data.</text>
</comment>
<dbReference type="GO" id="GO:0005886">
    <property type="term" value="C:plasma membrane"/>
    <property type="evidence" value="ECO:0007669"/>
    <property type="project" value="UniProtKB-SubCell"/>
</dbReference>
<gene>
    <name evidence="9" type="ORF">FGL98_02725</name>
</gene>
<keyword evidence="10" id="KW-1185">Reference proteome</keyword>
<keyword evidence="3" id="KW-0808">Transferase</keyword>
<reference evidence="9 10" key="2">
    <citation type="submission" date="2019-08" db="EMBL/GenBank/DDBJ databases">
        <title>Jejuicoccus antrihumi gen. nov., sp. nov., a new member of the family Dermacoccaceae isolated from a cave.</title>
        <authorList>
            <person name="Schumann P."/>
            <person name="Kim I.S."/>
        </authorList>
    </citation>
    <scope>NUCLEOTIDE SEQUENCE [LARGE SCALE GENOMIC DNA]</scope>
    <source>
        <strain evidence="9 10">C5-26</strain>
    </source>
</reference>
<evidence type="ECO:0000256" key="3">
    <source>
        <dbReference type="ARBA" id="ARBA00022679"/>
    </source>
</evidence>
<dbReference type="Proteomes" id="UP000320244">
    <property type="component" value="Unassembled WGS sequence"/>
</dbReference>
<proteinExistence type="inferred from homology"/>
<evidence type="ECO:0000256" key="7">
    <source>
        <dbReference type="ARBA" id="ARBA00024033"/>
    </source>
</evidence>
<keyword evidence="2" id="KW-1003">Cell membrane</keyword>
<feature type="transmembrane region" description="Helical" evidence="8">
    <location>
        <begin position="165"/>
        <end position="184"/>
    </location>
</feature>
<name>A0A563E6J6_9MICO</name>
<comment type="similarity">
    <text evidence="7">Belongs to the glycosyltransferase 87 family.</text>
</comment>
<feature type="transmembrane region" description="Helical" evidence="8">
    <location>
        <begin position="528"/>
        <end position="549"/>
    </location>
</feature>
<dbReference type="InterPro" id="IPR018584">
    <property type="entry name" value="GT87"/>
</dbReference>
<keyword evidence="5 8" id="KW-1133">Transmembrane helix</keyword>
<dbReference type="EMBL" id="VCQV01000003">
    <property type="protein sequence ID" value="TWP38160.1"/>
    <property type="molecule type" value="Genomic_DNA"/>
</dbReference>
<feature type="transmembrane region" description="Helical" evidence="8">
    <location>
        <begin position="105"/>
        <end position="123"/>
    </location>
</feature>
<dbReference type="Pfam" id="PF09594">
    <property type="entry name" value="GT87"/>
    <property type="match status" value="1"/>
</dbReference>
<keyword evidence="4 8" id="KW-0812">Transmembrane</keyword>
<feature type="transmembrane region" description="Helical" evidence="8">
    <location>
        <begin position="357"/>
        <end position="384"/>
    </location>
</feature>
<dbReference type="OrthoDB" id="9774600at2"/>
<evidence type="ECO:0000256" key="1">
    <source>
        <dbReference type="ARBA" id="ARBA00004651"/>
    </source>
</evidence>
<feature type="transmembrane region" description="Helical" evidence="8">
    <location>
        <begin position="490"/>
        <end position="508"/>
    </location>
</feature>
<feature type="transmembrane region" description="Helical" evidence="8">
    <location>
        <begin position="416"/>
        <end position="438"/>
    </location>
</feature>
<dbReference type="AlphaFoldDB" id="A0A563E6J6"/>
<protein>
    <submittedName>
        <fullName evidence="9">DUF2029 domain-containing protein</fullName>
    </submittedName>
</protein>
<keyword evidence="6 8" id="KW-0472">Membrane</keyword>
<comment type="subcellular location">
    <subcellularLocation>
        <location evidence="1">Cell membrane</location>
        <topology evidence="1">Multi-pass membrane protein</topology>
    </subcellularLocation>
</comment>
<evidence type="ECO:0000256" key="2">
    <source>
        <dbReference type="ARBA" id="ARBA00022475"/>
    </source>
</evidence>
<organism evidence="9 10">
    <name type="scientific">Leekyejoonella antrihumi</name>
    <dbReference type="NCBI Taxonomy" id="1660198"/>
    <lineage>
        <taxon>Bacteria</taxon>
        <taxon>Bacillati</taxon>
        <taxon>Actinomycetota</taxon>
        <taxon>Actinomycetes</taxon>
        <taxon>Micrococcales</taxon>
        <taxon>Dermacoccaceae</taxon>
        <taxon>Leekyejoonella</taxon>
    </lineage>
</organism>
<accession>A0A563E6J6</accession>